<protein>
    <submittedName>
        <fullName evidence="1">Uncharacterized protein</fullName>
    </submittedName>
</protein>
<evidence type="ECO:0000313" key="1">
    <source>
        <dbReference type="EMBL" id="KAI4387125.1"/>
    </source>
</evidence>
<organism evidence="1 2">
    <name type="scientific">Melastoma candidum</name>
    <dbReference type="NCBI Taxonomy" id="119954"/>
    <lineage>
        <taxon>Eukaryota</taxon>
        <taxon>Viridiplantae</taxon>
        <taxon>Streptophyta</taxon>
        <taxon>Embryophyta</taxon>
        <taxon>Tracheophyta</taxon>
        <taxon>Spermatophyta</taxon>
        <taxon>Magnoliopsida</taxon>
        <taxon>eudicotyledons</taxon>
        <taxon>Gunneridae</taxon>
        <taxon>Pentapetalae</taxon>
        <taxon>rosids</taxon>
        <taxon>malvids</taxon>
        <taxon>Myrtales</taxon>
        <taxon>Melastomataceae</taxon>
        <taxon>Melastomatoideae</taxon>
        <taxon>Melastomateae</taxon>
        <taxon>Melastoma</taxon>
    </lineage>
</organism>
<name>A0ACB9S899_9MYRT</name>
<sequence length="171" mass="19103">MHLRQAIHGAERGEPAALFLSPPRPACQKLLDVDSGEKGSQFTLFLTSPVLAFCQMGGVSLLDSDEDILGDAEGILGTFFAEWEVILCKSKDLNFVWAQAFSDPFIRRLILRFIFCRSAVFFFCHGEGDEYDLPICLPDIPGSVSPNTQIMRSAIIRVANHFQVTQSYKDR</sequence>
<evidence type="ECO:0000313" key="2">
    <source>
        <dbReference type="Proteomes" id="UP001057402"/>
    </source>
</evidence>
<dbReference type="EMBL" id="CM042881">
    <property type="protein sequence ID" value="KAI4387125.1"/>
    <property type="molecule type" value="Genomic_DNA"/>
</dbReference>
<dbReference type="Proteomes" id="UP001057402">
    <property type="component" value="Chromosome 2"/>
</dbReference>
<keyword evidence="2" id="KW-1185">Reference proteome</keyword>
<comment type="caution">
    <text evidence="1">The sequence shown here is derived from an EMBL/GenBank/DDBJ whole genome shotgun (WGS) entry which is preliminary data.</text>
</comment>
<reference evidence="2" key="1">
    <citation type="journal article" date="2023" name="Front. Plant Sci.">
        <title>Chromosomal-level genome assembly of Melastoma candidum provides insights into trichome evolution.</title>
        <authorList>
            <person name="Zhong Y."/>
            <person name="Wu W."/>
            <person name="Sun C."/>
            <person name="Zou P."/>
            <person name="Liu Y."/>
            <person name="Dai S."/>
            <person name="Zhou R."/>
        </authorList>
    </citation>
    <scope>NUCLEOTIDE SEQUENCE [LARGE SCALE GENOMIC DNA]</scope>
</reference>
<gene>
    <name evidence="1" type="ORF">MLD38_004979</name>
</gene>
<proteinExistence type="predicted"/>
<accession>A0ACB9S899</accession>